<dbReference type="InterPro" id="IPR004143">
    <property type="entry name" value="BPL_LPL_catalytic"/>
</dbReference>
<gene>
    <name evidence="6" type="primary">birA</name>
    <name evidence="6" type="ORF">Dpo_18c00250</name>
</gene>
<dbReference type="EMBL" id="APJX01000018">
    <property type="protein sequence ID" value="EMS77287.1"/>
    <property type="molecule type" value="Genomic_DNA"/>
</dbReference>
<dbReference type="InterPro" id="IPR045864">
    <property type="entry name" value="aa-tRNA-synth_II/BPL/LPL"/>
</dbReference>
<evidence type="ECO:0000256" key="4">
    <source>
        <dbReference type="ARBA" id="ARBA00047846"/>
    </source>
</evidence>
<evidence type="ECO:0000259" key="5">
    <source>
        <dbReference type="PROSITE" id="PS51733"/>
    </source>
</evidence>
<dbReference type="NCBIfam" id="TIGR00121">
    <property type="entry name" value="birA_ligase"/>
    <property type="match status" value="1"/>
</dbReference>
<evidence type="ECO:0000313" key="6">
    <source>
        <dbReference type="EMBL" id="EMS77287.1"/>
    </source>
</evidence>
<dbReference type="PANTHER" id="PTHR12835:SF5">
    <property type="entry name" value="BIOTIN--PROTEIN LIGASE"/>
    <property type="match status" value="1"/>
</dbReference>
<dbReference type="GO" id="GO:0004077">
    <property type="term" value="F:biotin--[biotin carboxyl-carrier protein] ligase activity"/>
    <property type="evidence" value="ECO:0007669"/>
    <property type="project" value="UniProtKB-EC"/>
</dbReference>
<dbReference type="EC" id="6.3.4.15" evidence="3"/>
<dbReference type="GO" id="GO:0005737">
    <property type="term" value="C:cytoplasm"/>
    <property type="evidence" value="ECO:0007669"/>
    <property type="project" value="TreeGrafter"/>
</dbReference>
<evidence type="ECO:0000256" key="3">
    <source>
        <dbReference type="ARBA" id="ARBA00024227"/>
    </source>
</evidence>
<dbReference type="PATRIC" id="fig|1286635.3.peg.4794"/>
<dbReference type="SUPFAM" id="SSF55681">
    <property type="entry name" value="Class II aaRS and biotin synthetases"/>
    <property type="match status" value="1"/>
</dbReference>
<dbReference type="AlphaFoldDB" id="S0FZA9"/>
<comment type="catalytic activity">
    <reaction evidence="4">
        <text>biotin + L-lysyl-[protein] + ATP = N(6)-biotinyl-L-lysyl-[protein] + AMP + diphosphate + H(+)</text>
        <dbReference type="Rhea" id="RHEA:11756"/>
        <dbReference type="Rhea" id="RHEA-COMP:9752"/>
        <dbReference type="Rhea" id="RHEA-COMP:10505"/>
        <dbReference type="ChEBI" id="CHEBI:15378"/>
        <dbReference type="ChEBI" id="CHEBI:29969"/>
        <dbReference type="ChEBI" id="CHEBI:30616"/>
        <dbReference type="ChEBI" id="CHEBI:33019"/>
        <dbReference type="ChEBI" id="CHEBI:57586"/>
        <dbReference type="ChEBI" id="CHEBI:83144"/>
        <dbReference type="ChEBI" id="CHEBI:456215"/>
        <dbReference type="EC" id="6.3.4.15"/>
    </reaction>
</comment>
<keyword evidence="7" id="KW-1185">Reference proteome</keyword>
<reference evidence="6 7" key="1">
    <citation type="journal article" date="2013" name="Genome Announc.">
        <title>Draft Genome Sequence of Desulfotignum phosphitoxidans DSM 13687 Strain FiPS-3.</title>
        <authorList>
            <person name="Poehlein A."/>
            <person name="Daniel R."/>
            <person name="Simeonova D.D."/>
        </authorList>
    </citation>
    <scope>NUCLEOTIDE SEQUENCE [LARGE SCALE GENOMIC DNA]</scope>
    <source>
        <strain evidence="6 7">DSM 13687</strain>
    </source>
</reference>
<dbReference type="PANTHER" id="PTHR12835">
    <property type="entry name" value="BIOTIN PROTEIN LIGASE"/>
    <property type="match status" value="1"/>
</dbReference>
<organism evidence="6 7">
    <name type="scientific">Desulfotignum phosphitoxidans DSM 13687</name>
    <dbReference type="NCBI Taxonomy" id="1286635"/>
    <lineage>
        <taxon>Bacteria</taxon>
        <taxon>Pseudomonadati</taxon>
        <taxon>Thermodesulfobacteriota</taxon>
        <taxon>Desulfobacteria</taxon>
        <taxon>Desulfobacterales</taxon>
        <taxon>Desulfobacteraceae</taxon>
        <taxon>Desulfotignum</taxon>
    </lineage>
</organism>
<sequence>MNLAWHLHNRNRFPEYAWILAHAQTRARGRQGRVWVSEPGSLAVTLRLPDTAENLGPLLSMATALPLIRALADIDIPACIKWPNDILVNDRKAGGILIEEKQGVFMAGIGMNIRNAPENSVMENFFHLPAGCLNISDVNLSLFDIWRCFLKNILDRFSALTADPAAVVREVNTALAWKNEPVVLEHTKIFDGPAIVLGVDDQGRLEVRTNKGIVHIRSGTVTPRVT</sequence>
<dbReference type="Pfam" id="PF02237">
    <property type="entry name" value="BPL_C"/>
    <property type="match status" value="1"/>
</dbReference>
<comment type="caution">
    <text evidence="6">The sequence shown here is derived from an EMBL/GenBank/DDBJ whole genome shotgun (WGS) entry which is preliminary data.</text>
</comment>
<evidence type="ECO:0000256" key="2">
    <source>
        <dbReference type="ARBA" id="ARBA00023267"/>
    </source>
</evidence>
<proteinExistence type="predicted"/>
<evidence type="ECO:0000256" key="1">
    <source>
        <dbReference type="ARBA" id="ARBA00022598"/>
    </source>
</evidence>
<dbReference type="PROSITE" id="PS51733">
    <property type="entry name" value="BPL_LPL_CATALYTIC"/>
    <property type="match status" value="1"/>
</dbReference>
<dbReference type="InterPro" id="IPR003142">
    <property type="entry name" value="BPL_C"/>
</dbReference>
<keyword evidence="1 6" id="KW-0436">Ligase</keyword>
<protein>
    <recommendedName>
        <fullName evidence="3">biotin--[biotin carboxyl-carrier protein] ligase</fullName>
        <ecNumber evidence="3">6.3.4.15</ecNumber>
    </recommendedName>
</protein>
<evidence type="ECO:0000313" key="7">
    <source>
        <dbReference type="Proteomes" id="UP000014216"/>
    </source>
</evidence>
<name>S0FZA9_9BACT</name>
<dbReference type="Gene3D" id="3.30.930.10">
    <property type="entry name" value="Bira Bifunctional Protein, Domain 2"/>
    <property type="match status" value="1"/>
</dbReference>
<dbReference type="InterPro" id="IPR004408">
    <property type="entry name" value="Biotin_CoA_COase_ligase"/>
</dbReference>
<feature type="domain" description="BPL/LPL catalytic" evidence="5">
    <location>
        <begin position="1"/>
        <end position="161"/>
    </location>
</feature>
<dbReference type="Pfam" id="PF03099">
    <property type="entry name" value="BPL_LplA_LipB"/>
    <property type="match status" value="1"/>
</dbReference>
<dbReference type="Proteomes" id="UP000014216">
    <property type="component" value="Unassembled WGS sequence"/>
</dbReference>
<accession>S0FZA9</accession>
<keyword evidence="2" id="KW-0092">Biotin</keyword>